<evidence type="ECO:0000313" key="2">
    <source>
        <dbReference type="EMBL" id="CAD8536192.1"/>
    </source>
</evidence>
<reference evidence="2" key="1">
    <citation type="submission" date="2021-01" db="EMBL/GenBank/DDBJ databases">
        <authorList>
            <person name="Corre E."/>
            <person name="Pelletier E."/>
            <person name="Niang G."/>
            <person name="Scheremetjew M."/>
            <person name="Finn R."/>
            <person name="Kale V."/>
            <person name="Holt S."/>
            <person name="Cochrane G."/>
            <person name="Meng A."/>
            <person name="Brown T."/>
            <person name="Cohen L."/>
        </authorList>
    </citation>
    <scope>NUCLEOTIDE SEQUENCE</scope>
    <source>
        <strain evidence="2">RCC1130</strain>
    </source>
</reference>
<gene>
    <name evidence="2" type="ORF">CLEP1334_LOCUS11472</name>
</gene>
<feature type="compositionally biased region" description="Pro residues" evidence="1">
    <location>
        <begin position="45"/>
        <end position="92"/>
    </location>
</feature>
<protein>
    <submittedName>
        <fullName evidence="2">Uncharacterized protein</fullName>
    </submittedName>
</protein>
<accession>A0A7S0IZR0</accession>
<sequence>MCEDHPIIPCVEDTSACPGGLGCGAFGLSECRFCGFNDYDSCPYPPPAPPAPPAPPMLPPSPPCTPPQPPSPPPPPSPPLTPPQPPALPAPPSHDACPQRQGLFRPPRTERRVNRPTAQRLTFYAYRAQGDEDYHVENNNLANLPGVLKYLHYEVVSAQERQDDAGVCARHYGITRILRFKLSMKNPQRLVEQFGEQLPQFGPFSAFDQGQCTSCVDGVATFTNLGGYYVGCQKQSDAEFGYGETAAWYSLPGACPSRPWLTKDAACSKEEPGGECPPHRPPDGSPACTWRLESAGELRLDELAGIDDYHHFCTQEKVEYSPGPGGVATGRSQGGVCFWDDRGSRLANQERVATVRTMFKHKYPSLAEEMLGPLCDF</sequence>
<name>A0A7S0IZR0_9EUKA</name>
<proteinExistence type="predicted"/>
<evidence type="ECO:0000256" key="1">
    <source>
        <dbReference type="SAM" id="MobiDB-lite"/>
    </source>
</evidence>
<dbReference type="AlphaFoldDB" id="A0A7S0IZR0"/>
<dbReference type="EMBL" id="HBER01022940">
    <property type="protein sequence ID" value="CAD8536192.1"/>
    <property type="molecule type" value="Transcribed_RNA"/>
</dbReference>
<feature type="region of interest" description="Disordered" evidence="1">
    <location>
        <begin position="45"/>
        <end position="117"/>
    </location>
</feature>
<organism evidence="2">
    <name type="scientific">Calcidiscus leptoporus</name>
    <dbReference type="NCBI Taxonomy" id="127549"/>
    <lineage>
        <taxon>Eukaryota</taxon>
        <taxon>Haptista</taxon>
        <taxon>Haptophyta</taxon>
        <taxon>Prymnesiophyceae</taxon>
        <taxon>Coccolithales</taxon>
        <taxon>Calcidiscaceae</taxon>
        <taxon>Calcidiscus</taxon>
    </lineage>
</organism>